<organism evidence="2">
    <name type="scientific">Rhizophora mucronata</name>
    <name type="common">Asiatic mangrove</name>
    <dbReference type="NCBI Taxonomy" id="61149"/>
    <lineage>
        <taxon>Eukaryota</taxon>
        <taxon>Viridiplantae</taxon>
        <taxon>Streptophyta</taxon>
        <taxon>Embryophyta</taxon>
        <taxon>Tracheophyta</taxon>
        <taxon>Spermatophyta</taxon>
        <taxon>Magnoliopsida</taxon>
        <taxon>eudicotyledons</taxon>
        <taxon>Gunneridae</taxon>
        <taxon>Pentapetalae</taxon>
        <taxon>rosids</taxon>
        <taxon>fabids</taxon>
        <taxon>Malpighiales</taxon>
        <taxon>Rhizophoraceae</taxon>
        <taxon>Rhizophora</taxon>
    </lineage>
</organism>
<accession>A0A2P2NGN9</accession>
<evidence type="ECO:0000313" key="2">
    <source>
        <dbReference type="EMBL" id="MBX41645.1"/>
    </source>
</evidence>
<feature type="transmembrane region" description="Helical" evidence="1">
    <location>
        <begin position="12"/>
        <end position="30"/>
    </location>
</feature>
<keyword evidence="1" id="KW-1133">Transmembrane helix</keyword>
<dbReference type="EMBL" id="GGEC01061161">
    <property type="protein sequence ID" value="MBX41645.1"/>
    <property type="molecule type" value="Transcribed_RNA"/>
</dbReference>
<keyword evidence="1" id="KW-0472">Membrane</keyword>
<name>A0A2P2NGN9_RHIMU</name>
<keyword evidence="1" id="KW-0812">Transmembrane</keyword>
<sequence>MSCSQLKSLSVSVQALISLFKYFLLFLKLAQNQ</sequence>
<proteinExistence type="predicted"/>
<reference evidence="2" key="1">
    <citation type="submission" date="2018-02" db="EMBL/GenBank/DDBJ databases">
        <title>Rhizophora mucronata_Transcriptome.</title>
        <authorList>
            <person name="Meera S.P."/>
            <person name="Sreeshan A."/>
            <person name="Augustine A."/>
        </authorList>
    </citation>
    <scope>NUCLEOTIDE SEQUENCE</scope>
    <source>
        <tissue evidence="2">Leaf</tissue>
    </source>
</reference>
<evidence type="ECO:0000256" key="1">
    <source>
        <dbReference type="SAM" id="Phobius"/>
    </source>
</evidence>
<protein>
    <submittedName>
        <fullName evidence="2">Uncharacterized protein</fullName>
    </submittedName>
</protein>
<dbReference type="AlphaFoldDB" id="A0A2P2NGN9"/>